<keyword evidence="3" id="KW-1185">Reference proteome</keyword>
<keyword evidence="1" id="KW-0812">Transmembrane</keyword>
<keyword evidence="1" id="KW-0472">Membrane</keyword>
<dbReference type="Proteomes" id="UP001501343">
    <property type="component" value="Unassembled WGS sequence"/>
</dbReference>
<proteinExistence type="predicted"/>
<dbReference type="InterPro" id="IPR051209">
    <property type="entry name" value="FAD-bind_Monooxygenase_sf"/>
</dbReference>
<dbReference type="PANTHER" id="PTHR42877">
    <property type="entry name" value="L-ORNITHINE N(5)-MONOOXYGENASE-RELATED"/>
    <property type="match status" value="1"/>
</dbReference>
<sequence length="510" mass="56771">MHTQMNSEPSIGGPSVAIIGAGFAGIAMAVRLIRSGISNFTIFEAGDGIGGTWFHNTYPGAEVDTPSHMYSYSFKPYDWSRPFATQGELLGYLEETADEWGLGDRLELRTRIVEIEWDERSQSQTVRSDDGREWRFTAVVSSIGLLNVPAEPNLPGRELYGGQVVHTARWNHSVPWEGKRVAVIGTGSSAAQVVPALAPGAASLTLFQRQPAWVDMKERSTFTPEQRRRLNSPRGYRRERTRLFFNQEKNWFGGRVVRPGSAADRKAIDRCTLHLANSVADPELRALLTPKGAYLAKRPVRSNEYLPAIQRENVRVVASAVAALYEDGVIDANGEKHPADVVVTATGFRPAEFLLGMTVVGEGGRDIHATWGDDPQAFLGISVPGFPNFFMMYGPNTNFYAIVFNLERQADYIARVLRRMVRKGYTSAAVKQTYHDVFNDLLQRRMAKTSFAQGQSYFRSKSGRVVTQWPEGAIVYAALTRFLALPATRFSRERTRGADEPLQVESLERG</sequence>
<dbReference type="PANTHER" id="PTHR42877:SF4">
    <property type="entry name" value="FAD_NAD(P)-BINDING DOMAIN-CONTAINING PROTEIN-RELATED"/>
    <property type="match status" value="1"/>
</dbReference>
<accession>A0ABN2Q176</accession>
<protein>
    <submittedName>
        <fullName evidence="2">NAD(P)/FAD-dependent oxidoreductase</fullName>
    </submittedName>
</protein>
<evidence type="ECO:0000313" key="3">
    <source>
        <dbReference type="Proteomes" id="UP001501343"/>
    </source>
</evidence>
<comment type="caution">
    <text evidence="2">The sequence shown here is derived from an EMBL/GenBank/DDBJ whole genome shotgun (WGS) entry which is preliminary data.</text>
</comment>
<feature type="transmembrane region" description="Helical" evidence="1">
    <location>
        <begin position="12"/>
        <end position="33"/>
    </location>
</feature>
<evidence type="ECO:0000313" key="2">
    <source>
        <dbReference type="EMBL" id="GAA1940629.1"/>
    </source>
</evidence>
<name>A0ABN2Q176_9MICO</name>
<keyword evidence="1" id="KW-1133">Transmembrane helix</keyword>
<dbReference type="Gene3D" id="3.50.50.60">
    <property type="entry name" value="FAD/NAD(P)-binding domain"/>
    <property type="match status" value="2"/>
</dbReference>
<dbReference type="EMBL" id="BAAAOF010000009">
    <property type="protein sequence ID" value="GAA1940629.1"/>
    <property type="molecule type" value="Genomic_DNA"/>
</dbReference>
<organism evidence="2 3">
    <name type="scientific">Microbacterium aoyamense</name>
    <dbReference type="NCBI Taxonomy" id="344166"/>
    <lineage>
        <taxon>Bacteria</taxon>
        <taxon>Bacillati</taxon>
        <taxon>Actinomycetota</taxon>
        <taxon>Actinomycetes</taxon>
        <taxon>Micrococcales</taxon>
        <taxon>Microbacteriaceae</taxon>
        <taxon>Microbacterium</taxon>
    </lineage>
</organism>
<gene>
    <name evidence="2" type="ORF">GCM10009775_35650</name>
</gene>
<dbReference type="Pfam" id="PF13738">
    <property type="entry name" value="Pyr_redox_3"/>
    <property type="match status" value="1"/>
</dbReference>
<dbReference type="PRINTS" id="PR00469">
    <property type="entry name" value="PNDRDTASEII"/>
</dbReference>
<dbReference type="RefSeq" id="WP_248151482.1">
    <property type="nucleotide sequence ID" value="NZ_BAAAOF010000009.1"/>
</dbReference>
<dbReference type="InterPro" id="IPR036188">
    <property type="entry name" value="FAD/NAD-bd_sf"/>
</dbReference>
<reference evidence="2 3" key="1">
    <citation type="journal article" date="2019" name="Int. J. Syst. Evol. Microbiol.">
        <title>The Global Catalogue of Microorganisms (GCM) 10K type strain sequencing project: providing services to taxonomists for standard genome sequencing and annotation.</title>
        <authorList>
            <consortium name="The Broad Institute Genomics Platform"/>
            <consortium name="The Broad Institute Genome Sequencing Center for Infectious Disease"/>
            <person name="Wu L."/>
            <person name="Ma J."/>
        </authorList>
    </citation>
    <scope>NUCLEOTIDE SEQUENCE [LARGE SCALE GENOMIC DNA]</scope>
    <source>
        <strain evidence="2 3">JCM 14900</strain>
    </source>
</reference>
<dbReference type="SUPFAM" id="SSF51905">
    <property type="entry name" value="FAD/NAD(P)-binding domain"/>
    <property type="match status" value="1"/>
</dbReference>
<evidence type="ECO:0000256" key="1">
    <source>
        <dbReference type="SAM" id="Phobius"/>
    </source>
</evidence>